<reference evidence="2 3" key="1">
    <citation type="journal article" date="2018" name="Front. Plant Sci.">
        <title>Red Clover (Trifolium pratense) and Zigzag Clover (T. medium) - A Picture of Genomic Similarities and Differences.</title>
        <authorList>
            <person name="Dluhosova J."/>
            <person name="Istvanek J."/>
            <person name="Nedelnik J."/>
            <person name="Repkova J."/>
        </authorList>
    </citation>
    <scope>NUCLEOTIDE SEQUENCE [LARGE SCALE GENOMIC DNA]</scope>
    <source>
        <strain evidence="3">cv. 10/8</strain>
        <tissue evidence="2">Leaf</tissue>
    </source>
</reference>
<feature type="compositionally biased region" description="Low complexity" evidence="1">
    <location>
        <begin position="46"/>
        <end position="62"/>
    </location>
</feature>
<feature type="region of interest" description="Disordered" evidence="1">
    <location>
        <begin position="24"/>
        <end position="68"/>
    </location>
</feature>
<evidence type="ECO:0000313" key="3">
    <source>
        <dbReference type="Proteomes" id="UP000265520"/>
    </source>
</evidence>
<dbReference type="AlphaFoldDB" id="A0A392TWN5"/>
<evidence type="ECO:0000256" key="1">
    <source>
        <dbReference type="SAM" id="MobiDB-lite"/>
    </source>
</evidence>
<dbReference type="Proteomes" id="UP000265520">
    <property type="component" value="Unassembled WGS sequence"/>
</dbReference>
<name>A0A392TWN5_9FABA</name>
<feature type="non-terminal residue" evidence="2">
    <location>
        <position position="68"/>
    </location>
</feature>
<sequence length="68" mass="7299">MVCTHELSNLEPDQAATDTYLKNGSAKRDCEVKADTPPTSPPPTPSSVSATPKHPLLPPTLKNTYQLP</sequence>
<accession>A0A392TWN5</accession>
<comment type="caution">
    <text evidence="2">The sequence shown here is derived from an EMBL/GenBank/DDBJ whole genome shotgun (WGS) entry which is preliminary data.</text>
</comment>
<evidence type="ECO:0000313" key="2">
    <source>
        <dbReference type="EMBL" id="MCI65561.1"/>
    </source>
</evidence>
<proteinExistence type="predicted"/>
<dbReference type="EMBL" id="LXQA010678150">
    <property type="protein sequence ID" value="MCI65561.1"/>
    <property type="molecule type" value="Genomic_DNA"/>
</dbReference>
<keyword evidence="3" id="KW-1185">Reference proteome</keyword>
<organism evidence="2 3">
    <name type="scientific">Trifolium medium</name>
    <dbReference type="NCBI Taxonomy" id="97028"/>
    <lineage>
        <taxon>Eukaryota</taxon>
        <taxon>Viridiplantae</taxon>
        <taxon>Streptophyta</taxon>
        <taxon>Embryophyta</taxon>
        <taxon>Tracheophyta</taxon>
        <taxon>Spermatophyta</taxon>
        <taxon>Magnoliopsida</taxon>
        <taxon>eudicotyledons</taxon>
        <taxon>Gunneridae</taxon>
        <taxon>Pentapetalae</taxon>
        <taxon>rosids</taxon>
        <taxon>fabids</taxon>
        <taxon>Fabales</taxon>
        <taxon>Fabaceae</taxon>
        <taxon>Papilionoideae</taxon>
        <taxon>50 kb inversion clade</taxon>
        <taxon>NPAAA clade</taxon>
        <taxon>Hologalegina</taxon>
        <taxon>IRL clade</taxon>
        <taxon>Trifolieae</taxon>
        <taxon>Trifolium</taxon>
    </lineage>
</organism>
<protein>
    <submittedName>
        <fullName evidence="2">Uncharacterized protein</fullName>
    </submittedName>
</protein>